<dbReference type="EMBL" id="BMFP01000009">
    <property type="protein sequence ID" value="GGG30679.1"/>
    <property type="molecule type" value="Genomic_DNA"/>
</dbReference>
<dbReference type="Gene3D" id="3.40.1580.10">
    <property type="entry name" value="SMI1/KNR4-like"/>
    <property type="match status" value="1"/>
</dbReference>
<reference evidence="3" key="1">
    <citation type="journal article" date="2019" name="Int. J. Syst. Evol. Microbiol.">
        <title>The Global Catalogue of Microorganisms (GCM) 10K type strain sequencing project: providing services to taxonomists for standard genome sequencing and annotation.</title>
        <authorList>
            <consortium name="The Broad Institute Genomics Platform"/>
            <consortium name="The Broad Institute Genome Sequencing Center for Infectious Disease"/>
            <person name="Wu L."/>
            <person name="Ma J."/>
        </authorList>
    </citation>
    <scope>NUCLEOTIDE SEQUENCE [LARGE SCALE GENOMIC DNA]</scope>
    <source>
        <strain evidence="3">CGMCC 1.12749</strain>
    </source>
</reference>
<comment type="caution">
    <text evidence="2">The sequence shown here is derived from an EMBL/GenBank/DDBJ whole genome shotgun (WGS) entry which is preliminary data.</text>
</comment>
<dbReference type="Pfam" id="PF09346">
    <property type="entry name" value="SMI1_KNR4"/>
    <property type="match status" value="1"/>
</dbReference>
<evidence type="ECO:0000259" key="1">
    <source>
        <dbReference type="Pfam" id="PF09346"/>
    </source>
</evidence>
<sequence length="101" mass="11771">MIKEENLRQLLKEQKSLRVRLHEQDWEFEIWPLDKLNEWNNGYNVQESLPGYLAFGSDGGLEMLTVEQSTGKVYSVPFIPMDITEGIKVSDSLEELIEKQK</sequence>
<dbReference type="InterPro" id="IPR037883">
    <property type="entry name" value="Knr4/Smi1-like_sf"/>
</dbReference>
<protein>
    <recommendedName>
        <fullName evidence="1">Knr4/Smi1-like domain-containing protein</fullName>
    </recommendedName>
</protein>
<name>A0ABQ1WIN7_9BACT</name>
<evidence type="ECO:0000313" key="2">
    <source>
        <dbReference type="EMBL" id="GGG30679.1"/>
    </source>
</evidence>
<dbReference type="RefSeq" id="WP_188503090.1">
    <property type="nucleotide sequence ID" value="NZ_BMFP01000009.1"/>
</dbReference>
<organism evidence="2 3">
    <name type="scientific">Pontibacter amylolyticus</name>
    <dbReference type="NCBI Taxonomy" id="1424080"/>
    <lineage>
        <taxon>Bacteria</taxon>
        <taxon>Pseudomonadati</taxon>
        <taxon>Bacteroidota</taxon>
        <taxon>Cytophagia</taxon>
        <taxon>Cytophagales</taxon>
        <taxon>Hymenobacteraceae</taxon>
        <taxon>Pontibacter</taxon>
    </lineage>
</organism>
<dbReference type="InterPro" id="IPR018958">
    <property type="entry name" value="Knr4/Smi1-like_dom"/>
</dbReference>
<keyword evidence="3" id="KW-1185">Reference proteome</keyword>
<feature type="domain" description="Knr4/Smi1-like" evidence="1">
    <location>
        <begin position="6"/>
        <end position="98"/>
    </location>
</feature>
<gene>
    <name evidence="2" type="ORF">GCM10011323_37680</name>
</gene>
<proteinExistence type="predicted"/>
<dbReference type="Proteomes" id="UP000634043">
    <property type="component" value="Unassembled WGS sequence"/>
</dbReference>
<accession>A0ABQ1WIN7</accession>
<evidence type="ECO:0000313" key="3">
    <source>
        <dbReference type="Proteomes" id="UP000634043"/>
    </source>
</evidence>